<keyword evidence="2" id="KW-1185">Reference proteome</keyword>
<evidence type="ECO:0000313" key="2">
    <source>
        <dbReference type="Proteomes" id="UP001150941"/>
    </source>
</evidence>
<dbReference type="Proteomes" id="UP001150941">
    <property type="component" value="Unassembled WGS sequence"/>
</dbReference>
<dbReference type="EMBL" id="JAPQKS010000005">
    <property type="protein sequence ID" value="KAJ5225342.1"/>
    <property type="molecule type" value="Genomic_DNA"/>
</dbReference>
<dbReference type="AlphaFoldDB" id="A0A9W9NSG3"/>
<protein>
    <submittedName>
        <fullName evidence="1">Uncharacterized protein</fullName>
    </submittedName>
</protein>
<dbReference type="RefSeq" id="XP_058328753.1">
    <property type="nucleotide sequence ID" value="XM_058475863.1"/>
</dbReference>
<gene>
    <name evidence="1" type="ORF">N7468_006567</name>
</gene>
<reference evidence="1" key="2">
    <citation type="journal article" date="2023" name="IMA Fungus">
        <title>Comparative genomic study of the Penicillium genus elucidates a diverse pangenome and 15 lateral gene transfer events.</title>
        <authorList>
            <person name="Petersen C."/>
            <person name="Sorensen T."/>
            <person name="Nielsen M.R."/>
            <person name="Sondergaard T.E."/>
            <person name="Sorensen J.L."/>
            <person name="Fitzpatrick D.A."/>
            <person name="Frisvad J.C."/>
            <person name="Nielsen K.L."/>
        </authorList>
    </citation>
    <scope>NUCLEOTIDE SEQUENCE</scope>
    <source>
        <strain evidence="1">IBT 19713</strain>
    </source>
</reference>
<proteinExistence type="predicted"/>
<organism evidence="1 2">
    <name type="scientific">Penicillium chermesinum</name>
    <dbReference type="NCBI Taxonomy" id="63820"/>
    <lineage>
        <taxon>Eukaryota</taxon>
        <taxon>Fungi</taxon>
        <taxon>Dikarya</taxon>
        <taxon>Ascomycota</taxon>
        <taxon>Pezizomycotina</taxon>
        <taxon>Eurotiomycetes</taxon>
        <taxon>Eurotiomycetidae</taxon>
        <taxon>Eurotiales</taxon>
        <taxon>Aspergillaceae</taxon>
        <taxon>Penicillium</taxon>
    </lineage>
</organism>
<dbReference type="GeneID" id="83203166"/>
<accession>A0A9W9NSG3</accession>
<name>A0A9W9NSG3_9EURO</name>
<sequence length="87" mass="9467">MEVPTDAKRYPQMRLSTLSLYGSRQAAESTRVSLLNPSAAPAATVIEATLPPSHDWGWLGNSVHRVWQTPFPNPADLLGVSKLAVLQ</sequence>
<reference evidence="1" key="1">
    <citation type="submission" date="2022-11" db="EMBL/GenBank/DDBJ databases">
        <authorList>
            <person name="Petersen C."/>
        </authorList>
    </citation>
    <scope>NUCLEOTIDE SEQUENCE</scope>
    <source>
        <strain evidence="1">IBT 19713</strain>
    </source>
</reference>
<evidence type="ECO:0000313" key="1">
    <source>
        <dbReference type="EMBL" id="KAJ5225342.1"/>
    </source>
</evidence>
<comment type="caution">
    <text evidence="1">The sequence shown here is derived from an EMBL/GenBank/DDBJ whole genome shotgun (WGS) entry which is preliminary data.</text>
</comment>